<evidence type="ECO:0000313" key="4">
    <source>
        <dbReference type="Proteomes" id="UP000635477"/>
    </source>
</evidence>
<protein>
    <recommendedName>
        <fullName evidence="2">BRCT domain-containing protein</fullName>
    </recommendedName>
</protein>
<name>A0A8H4UIQ4_9HYPO</name>
<dbReference type="SUPFAM" id="SSF52113">
    <property type="entry name" value="BRCT domain"/>
    <property type="match status" value="1"/>
</dbReference>
<dbReference type="CDD" id="cd00027">
    <property type="entry name" value="BRCT"/>
    <property type="match status" value="1"/>
</dbReference>
<dbReference type="InterPro" id="IPR001357">
    <property type="entry name" value="BRCT_dom"/>
</dbReference>
<proteinExistence type="predicted"/>
<accession>A0A8H4UIQ4</accession>
<gene>
    <name evidence="3" type="ORF">FZEAL_6109</name>
</gene>
<feature type="region of interest" description="Disordered" evidence="1">
    <location>
        <begin position="266"/>
        <end position="384"/>
    </location>
</feature>
<feature type="domain" description="BRCT" evidence="2">
    <location>
        <begin position="1"/>
        <end position="97"/>
    </location>
</feature>
<dbReference type="InterPro" id="IPR036420">
    <property type="entry name" value="BRCT_dom_sf"/>
</dbReference>
<evidence type="ECO:0000256" key="1">
    <source>
        <dbReference type="SAM" id="MobiDB-lite"/>
    </source>
</evidence>
<keyword evidence="4" id="KW-1185">Reference proteome</keyword>
<reference evidence="3" key="1">
    <citation type="journal article" date="2020" name="BMC Genomics">
        <title>Correction to: Identification and distribution of gene clusters required for synthesis of sphingolipid metabolism inhibitors in diverse species of the filamentous fungus Fusarium.</title>
        <authorList>
            <person name="Kim H.S."/>
            <person name="Lohmar J.M."/>
            <person name="Busman M."/>
            <person name="Brown D.W."/>
            <person name="Naumann T.A."/>
            <person name="Divon H.H."/>
            <person name="Lysoe E."/>
            <person name="Uhlig S."/>
            <person name="Proctor R.H."/>
        </authorList>
    </citation>
    <scope>NUCLEOTIDE SEQUENCE</scope>
    <source>
        <strain evidence="3">NRRL 22465</strain>
    </source>
</reference>
<feature type="compositionally biased region" description="Basic and acidic residues" evidence="1">
    <location>
        <begin position="305"/>
        <end position="329"/>
    </location>
</feature>
<dbReference type="Proteomes" id="UP000635477">
    <property type="component" value="Unassembled WGS sequence"/>
</dbReference>
<reference evidence="3" key="2">
    <citation type="submission" date="2020-05" db="EMBL/GenBank/DDBJ databases">
        <authorList>
            <person name="Kim H.-S."/>
            <person name="Proctor R.H."/>
            <person name="Brown D.W."/>
        </authorList>
    </citation>
    <scope>NUCLEOTIDE SEQUENCE</scope>
    <source>
        <strain evidence="3">NRRL 22465</strain>
    </source>
</reference>
<evidence type="ECO:0000313" key="3">
    <source>
        <dbReference type="EMBL" id="KAF4977337.1"/>
    </source>
</evidence>
<feature type="compositionally biased region" description="Polar residues" evidence="1">
    <location>
        <begin position="368"/>
        <end position="384"/>
    </location>
</feature>
<dbReference type="Gene3D" id="3.40.50.10190">
    <property type="entry name" value="BRCT domain"/>
    <property type="match status" value="1"/>
</dbReference>
<dbReference type="AlphaFoldDB" id="A0A8H4UIQ4"/>
<organism evidence="3 4">
    <name type="scientific">Fusarium zealandicum</name>
    <dbReference type="NCBI Taxonomy" id="1053134"/>
    <lineage>
        <taxon>Eukaryota</taxon>
        <taxon>Fungi</taxon>
        <taxon>Dikarya</taxon>
        <taxon>Ascomycota</taxon>
        <taxon>Pezizomycotina</taxon>
        <taxon>Sordariomycetes</taxon>
        <taxon>Hypocreomycetidae</taxon>
        <taxon>Hypocreales</taxon>
        <taxon>Nectriaceae</taxon>
        <taxon>Fusarium</taxon>
        <taxon>Fusarium staphyleae species complex</taxon>
    </lineage>
</organism>
<dbReference type="PROSITE" id="PS50172">
    <property type="entry name" value="BRCT"/>
    <property type="match status" value="1"/>
</dbReference>
<comment type="caution">
    <text evidence="3">The sequence shown here is derived from an EMBL/GenBank/DDBJ whole genome shotgun (WGS) entry which is preliminary data.</text>
</comment>
<sequence>MAPQIFKGRVLAAAGPLPGQFTIENLKHWTKIRKGNFRDDFDEDVTHLLCTRDQFNKKVPRVKEALKRGKRLHIVHFDWFEYSTVKNKRLPENEFSMRNILAKQNAKRREEARAEKGRRDGENFVNTTLYHIYRDRTNFVYQIDLTRDDEATGAAGQKYTLCLWESNATPHLYWFTARFLKGRGNTQPSYHRPSSYAGKWRPEFNLFMDFFKLKTGVPWVDRVSLAKTMPSSYFQYAPPEEPNPLGRRLAHSSEYCRQINAEMRGLPWPPVKETKPEEESTGEGPGDGPVSFEDSDENANGLVPRLDDGQLPERDDISSARNDDAKIEPGDIEVGDDIQSPLKDTEVDSSDDSSTTPLPIMFDFTSPAEATSPSSQLTESDSEP</sequence>
<evidence type="ECO:0000259" key="2">
    <source>
        <dbReference type="PROSITE" id="PS50172"/>
    </source>
</evidence>
<dbReference type="OrthoDB" id="342264at2759"/>
<dbReference type="EMBL" id="JABEYC010000446">
    <property type="protein sequence ID" value="KAF4977337.1"/>
    <property type="molecule type" value="Genomic_DNA"/>
</dbReference>